<protein>
    <recommendedName>
        <fullName evidence="3">HNH endonuclease</fullName>
    </recommendedName>
</protein>
<gene>
    <name evidence="1" type="ORF">GCM10023215_15530</name>
</gene>
<proteinExistence type="predicted"/>
<dbReference type="Proteomes" id="UP001500325">
    <property type="component" value="Unassembled WGS sequence"/>
</dbReference>
<comment type="caution">
    <text evidence="1">The sequence shown here is derived from an EMBL/GenBank/DDBJ whole genome shotgun (WGS) entry which is preliminary data.</text>
</comment>
<organism evidence="1 2">
    <name type="scientific">Pseudonocardia yuanmonensis</name>
    <dbReference type="NCBI Taxonomy" id="1095914"/>
    <lineage>
        <taxon>Bacteria</taxon>
        <taxon>Bacillati</taxon>
        <taxon>Actinomycetota</taxon>
        <taxon>Actinomycetes</taxon>
        <taxon>Pseudonocardiales</taxon>
        <taxon>Pseudonocardiaceae</taxon>
        <taxon>Pseudonocardia</taxon>
    </lineage>
</organism>
<evidence type="ECO:0000313" key="2">
    <source>
        <dbReference type="Proteomes" id="UP001500325"/>
    </source>
</evidence>
<dbReference type="EMBL" id="BAABIC010000004">
    <property type="protein sequence ID" value="GAA4682425.1"/>
    <property type="molecule type" value="Genomic_DNA"/>
</dbReference>
<accession>A0ABP8W8W8</accession>
<reference evidence="2" key="1">
    <citation type="journal article" date="2019" name="Int. J. Syst. Evol. Microbiol.">
        <title>The Global Catalogue of Microorganisms (GCM) 10K type strain sequencing project: providing services to taxonomists for standard genome sequencing and annotation.</title>
        <authorList>
            <consortium name="The Broad Institute Genomics Platform"/>
            <consortium name="The Broad Institute Genome Sequencing Center for Infectious Disease"/>
            <person name="Wu L."/>
            <person name="Ma J."/>
        </authorList>
    </citation>
    <scope>NUCLEOTIDE SEQUENCE [LARGE SCALE GENOMIC DNA]</scope>
    <source>
        <strain evidence="2">JCM 18055</strain>
    </source>
</reference>
<sequence length="247" mass="27568">MELARGLWQGLNSEARVFLTLLAMRPDHRFLAETVVAVGRLDRASNHLHSVLSGAGTFCKGHGIEQIWQYDNRTPRSYWMDQVQAELLLQARRADVEQGTLGAFGDDLGFFSGQLTHLTEAETRGEQRALRLRLLRGRSSATCALCSLDFPSTFLVAAHIKQRSECTENEQRDWNNIAMLVCLFGCDKLYEDGFVSVDGSGAIRVRDCSPGPVLKKLQSLQGGRCLAFTQRSAGYFAWHRENVFVAA</sequence>
<dbReference type="RefSeq" id="WP_345379353.1">
    <property type="nucleotide sequence ID" value="NZ_BAABIC010000004.1"/>
</dbReference>
<name>A0ABP8W8W8_9PSEU</name>
<keyword evidence="2" id="KW-1185">Reference proteome</keyword>
<evidence type="ECO:0008006" key="3">
    <source>
        <dbReference type="Google" id="ProtNLM"/>
    </source>
</evidence>
<evidence type="ECO:0000313" key="1">
    <source>
        <dbReference type="EMBL" id="GAA4682425.1"/>
    </source>
</evidence>